<evidence type="ECO:0000256" key="1">
    <source>
        <dbReference type="SAM" id="MobiDB-lite"/>
    </source>
</evidence>
<comment type="caution">
    <text evidence="2">The sequence shown here is derived from an EMBL/GenBank/DDBJ whole genome shotgun (WGS) entry which is preliminary data.</text>
</comment>
<feature type="compositionally biased region" description="Polar residues" evidence="1">
    <location>
        <begin position="51"/>
        <end position="66"/>
    </location>
</feature>
<reference evidence="2 3" key="1">
    <citation type="submission" date="2018-02" db="EMBL/GenBank/DDBJ databases">
        <title>Draft genome sequences of Elsinoe sp., causing black scab on jojoba.</title>
        <authorList>
            <person name="Stodart B."/>
            <person name="Jeffress S."/>
            <person name="Ash G."/>
            <person name="Arun Chinnappa K."/>
        </authorList>
    </citation>
    <scope>NUCLEOTIDE SEQUENCE [LARGE SCALE GENOMIC DNA]</scope>
    <source>
        <strain evidence="2 3">Hillstone_2</strain>
    </source>
</reference>
<dbReference type="AlphaFoldDB" id="A0A4U7AQ18"/>
<accession>A0A4U7AQ18</accession>
<name>A0A4U7AQ18_9PEZI</name>
<dbReference type="EMBL" id="PTQR01000128">
    <property type="protein sequence ID" value="TKX18630.1"/>
    <property type="molecule type" value="Genomic_DNA"/>
</dbReference>
<evidence type="ECO:0000313" key="2">
    <source>
        <dbReference type="EMBL" id="TKX18630.1"/>
    </source>
</evidence>
<evidence type="ECO:0000313" key="3">
    <source>
        <dbReference type="Proteomes" id="UP000308133"/>
    </source>
</evidence>
<gene>
    <name evidence="2" type="ORF">C1H76_9420</name>
</gene>
<feature type="region of interest" description="Disordered" evidence="1">
    <location>
        <begin position="44"/>
        <end position="98"/>
    </location>
</feature>
<protein>
    <submittedName>
        <fullName evidence="2">Uncharacterized protein</fullName>
    </submittedName>
</protein>
<organism evidence="2 3">
    <name type="scientific">Elsinoe australis</name>
    <dbReference type="NCBI Taxonomy" id="40998"/>
    <lineage>
        <taxon>Eukaryota</taxon>
        <taxon>Fungi</taxon>
        <taxon>Dikarya</taxon>
        <taxon>Ascomycota</taxon>
        <taxon>Pezizomycotina</taxon>
        <taxon>Dothideomycetes</taxon>
        <taxon>Dothideomycetidae</taxon>
        <taxon>Myriangiales</taxon>
        <taxon>Elsinoaceae</taxon>
        <taxon>Elsinoe</taxon>
    </lineage>
</organism>
<feature type="compositionally biased region" description="Basic and acidic residues" evidence="1">
    <location>
        <begin position="78"/>
        <end position="98"/>
    </location>
</feature>
<sequence length="220" mass="25018">MSGPLPSIKFIQSGYNPGYNPANLPPVKPFQDLHMHAGEDTCGNKPYHGYPSQSSDHIGSRYSYTSLPPPCLLPPQIKQEEGSPKTRTAADRDYDRVRNLGQRKKFRDTEYDHEQQNRACGMTEAHGDLQSQCNTNAKAGGSKSACRLKYTKQSNLEYSIDMQKLLCEILAGENLETVEWRGRLRPEFYKLARHVQKASLEHSGEERKLGMKNWWLFTAK</sequence>
<proteinExistence type="predicted"/>
<dbReference type="Proteomes" id="UP000308133">
    <property type="component" value="Unassembled WGS sequence"/>
</dbReference>